<comment type="subcellular location">
    <subcellularLocation>
        <location evidence="1">Membrane</location>
    </subcellularLocation>
</comment>
<dbReference type="KEGG" id="csol:105365225"/>
<evidence type="ECO:0000313" key="11">
    <source>
        <dbReference type="Proteomes" id="UP000695007"/>
    </source>
</evidence>
<comment type="function">
    <text evidence="8">Induces production of reactive oxygen species (ROS) which are necessary for cell proliferation. May play a role in inducing oxidative DNA damage and replicative senescence. May play a role in the coordination of mitochondrial morphology and cell proliferation.</text>
</comment>
<dbReference type="AlphaFoldDB" id="A0AAJ6YP26"/>
<evidence type="ECO:0000256" key="6">
    <source>
        <dbReference type="ARBA" id="ARBA00023136"/>
    </source>
</evidence>
<keyword evidence="5 10" id="KW-1133">Transmembrane helix</keyword>
<evidence type="ECO:0000256" key="1">
    <source>
        <dbReference type="ARBA" id="ARBA00004370"/>
    </source>
</evidence>
<sequence length="80" mass="8713">MTMTVASKPFYKDQKCWDKLKVGFLIGACVGIASGAIFGGYRGLRFGYRGQELIYHTTKEMSSGAITFGTFMAIGTGIRC</sequence>
<accession>A0AAJ6YP26</accession>
<dbReference type="RefSeq" id="XP_011501634.1">
    <property type="nucleotide sequence ID" value="XM_011503332.1"/>
</dbReference>
<dbReference type="GO" id="GO:0030150">
    <property type="term" value="P:protein import into mitochondrial matrix"/>
    <property type="evidence" value="ECO:0007669"/>
    <property type="project" value="TreeGrafter"/>
</dbReference>
<evidence type="ECO:0000256" key="9">
    <source>
        <dbReference type="ARBA" id="ARBA00032686"/>
    </source>
</evidence>
<dbReference type="PANTHER" id="PTHR28525:SF1">
    <property type="entry name" value="REACTIVE OXYGEN SPECIES MODULATOR 1"/>
    <property type="match status" value="1"/>
</dbReference>
<evidence type="ECO:0000256" key="4">
    <source>
        <dbReference type="ARBA" id="ARBA00022692"/>
    </source>
</evidence>
<gene>
    <name evidence="12" type="primary">LOC105365225</name>
</gene>
<comment type="similarity">
    <text evidence="2">Belongs to the MGR2 family.</text>
</comment>
<dbReference type="GeneID" id="105365225"/>
<dbReference type="Pfam" id="PF10247">
    <property type="entry name" value="Romo1"/>
    <property type="match status" value="1"/>
</dbReference>
<evidence type="ECO:0000256" key="5">
    <source>
        <dbReference type="ARBA" id="ARBA00022989"/>
    </source>
</evidence>
<evidence type="ECO:0000256" key="7">
    <source>
        <dbReference type="ARBA" id="ARBA00025225"/>
    </source>
</evidence>
<reference evidence="12" key="1">
    <citation type="submission" date="2025-08" db="UniProtKB">
        <authorList>
            <consortium name="RefSeq"/>
        </authorList>
    </citation>
    <scope>IDENTIFICATION</scope>
</reference>
<keyword evidence="4 10" id="KW-0812">Transmembrane</keyword>
<evidence type="ECO:0000256" key="10">
    <source>
        <dbReference type="SAM" id="Phobius"/>
    </source>
</evidence>
<dbReference type="Proteomes" id="UP000695007">
    <property type="component" value="Unplaced"/>
</dbReference>
<dbReference type="GO" id="GO:0045039">
    <property type="term" value="P:protein insertion into mitochondrial inner membrane"/>
    <property type="evidence" value="ECO:0007669"/>
    <property type="project" value="TreeGrafter"/>
</dbReference>
<protein>
    <recommendedName>
        <fullName evidence="3">Reactive oxygen species modulator 1</fullName>
    </recommendedName>
    <alternativeName>
        <fullName evidence="9">Protein MGR2 homolog</fullName>
    </alternativeName>
</protein>
<feature type="transmembrane region" description="Helical" evidence="10">
    <location>
        <begin position="20"/>
        <end position="41"/>
    </location>
</feature>
<dbReference type="PANTHER" id="PTHR28525">
    <property type="entry name" value="REACTIVE OXYGEN SPECIES MODULATOR 1"/>
    <property type="match status" value="1"/>
</dbReference>
<comment type="function">
    <text evidence="7">Has antibacterial activity against a variety of bacteria including S.aureus, P.aeruginosa and M.tuberculosis. Acts by inducing bacterial membrane breakage.</text>
</comment>
<evidence type="ECO:0000313" key="12">
    <source>
        <dbReference type="RefSeq" id="XP_011501634.1"/>
    </source>
</evidence>
<dbReference type="GO" id="GO:0005744">
    <property type="term" value="C:TIM23 mitochondrial import inner membrane translocase complex"/>
    <property type="evidence" value="ECO:0007669"/>
    <property type="project" value="TreeGrafter"/>
</dbReference>
<feature type="transmembrane region" description="Helical" evidence="10">
    <location>
        <begin position="61"/>
        <end position="78"/>
    </location>
</feature>
<dbReference type="SMART" id="SM01378">
    <property type="entry name" value="Romo1"/>
    <property type="match status" value="1"/>
</dbReference>
<evidence type="ECO:0000256" key="8">
    <source>
        <dbReference type="ARBA" id="ARBA00025243"/>
    </source>
</evidence>
<evidence type="ECO:0000256" key="3">
    <source>
        <dbReference type="ARBA" id="ARBA00016275"/>
    </source>
</evidence>
<proteinExistence type="inferred from homology"/>
<dbReference type="InterPro" id="IPR018450">
    <property type="entry name" value="Romo1/Mgr2"/>
</dbReference>
<organism evidence="11 12">
    <name type="scientific">Ceratosolen solmsi marchali</name>
    <dbReference type="NCBI Taxonomy" id="326594"/>
    <lineage>
        <taxon>Eukaryota</taxon>
        <taxon>Metazoa</taxon>
        <taxon>Ecdysozoa</taxon>
        <taxon>Arthropoda</taxon>
        <taxon>Hexapoda</taxon>
        <taxon>Insecta</taxon>
        <taxon>Pterygota</taxon>
        <taxon>Neoptera</taxon>
        <taxon>Endopterygota</taxon>
        <taxon>Hymenoptera</taxon>
        <taxon>Apocrita</taxon>
        <taxon>Proctotrupomorpha</taxon>
        <taxon>Chalcidoidea</taxon>
        <taxon>Agaonidae</taxon>
        <taxon>Agaoninae</taxon>
        <taxon>Ceratosolen</taxon>
    </lineage>
</organism>
<keyword evidence="6 10" id="KW-0472">Membrane</keyword>
<evidence type="ECO:0000256" key="2">
    <source>
        <dbReference type="ARBA" id="ARBA00007839"/>
    </source>
</evidence>
<keyword evidence="11" id="KW-1185">Reference proteome</keyword>
<name>A0AAJ6YP26_9HYME</name>